<reference evidence="1" key="1">
    <citation type="submission" date="2022-08" db="UniProtKB">
        <authorList>
            <consortium name="EnsemblMetazoa"/>
        </authorList>
    </citation>
    <scope>IDENTIFICATION</scope>
</reference>
<dbReference type="EnsemblMetazoa" id="ACOM032401-RA">
    <property type="protein sequence ID" value="ACOM032401-PA.1"/>
    <property type="gene ID" value="ACOM032401"/>
</dbReference>
<organism evidence="1">
    <name type="scientific">Anopheles coluzzii</name>
    <name type="common">African malaria mosquito</name>
    <dbReference type="NCBI Taxonomy" id="1518534"/>
    <lineage>
        <taxon>Eukaryota</taxon>
        <taxon>Metazoa</taxon>
        <taxon>Ecdysozoa</taxon>
        <taxon>Arthropoda</taxon>
        <taxon>Hexapoda</taxon>
        <taxon>Insecta</taxon>
        <taxon>Pterygota</taxon>
        <taxon>Neoptera</taxon>
        <taxon>Endopterygota</taxon>
        <taxon>Diptera</taxon>
        <taxon>Nematocera</taxon>
        <taxon>Culicoidea</taxon>
        <taxon>Culicidae</taxon>
        <taxon>Anophelinae</taxon>
        <taxon>Anopheles</taxon>
    </lineage>
</organism>
<evidence type="ECO:0000313" key="1">
    <source>
        <dbReference type="EnsemblMetazoa" id="ACOM032401-PA.1"/>
    </source>
</evidence>
<dbReference type="Proteomes" id="UP000075882">
    <property type="component" value="Unassembled WGS sequence"/>
</dbReference>
<dbReference type="AlphaFoldDB" id="A0A8W7PIJ1"/>
<protein>
    <submittedName>
        <fullName evidence="1">Uncharacterized protein</fullName>
    </submittedName>
</protein>
<accession>A0A8W7PIJ1</accession>
<sequence length="161" mass="16932">MSAIHPLTASPLNVLQSRRLPGFESDLTVAAAASFSPSPALSLREKWLRRDRLSPLLPAARALPLPLVCSSFGLKPAAAEEPASTMNTSSSISRLLPTPPPISSPPTVAPIVFSPTPLSTNGVPVMSGCWPGIAPTGEESVFGRSKLEHMSTEARNSLLLK</sequence>
<proteinExistence type="predicted"/>
<name>A0A8W7PIJ1_ANOCL</name>